<dbReference type="SUPFAM" id="SSF53448">
    <property type="entry name" value="Nucleotide-diphospho-sugar transferases"/>
    <property type="match status" value="1"/>
</dbReference>
<dbReference type="RefSeq" id="WP_034612190.1">
    <property type="nucleotide sequence ID" value="NZ_JSUM01000002.1"/>
</dbReference>
<dbReference type="InterPro" id="IPR025536">
    <property type="entry name" value="DUF4422"/>
</dbReference>
<dbReference type="InterPro" id="IPR050748">
    <property type="entry name" value="Glycosyltrans_8_dom-fam"/>
</dbReference>
<dbReference type="InterPro" id="IPR029044">
    <property type="entry name" value="Nucleotide-diphossugar_trans"/>
</dbReference>
<evidence type="ECO:0000313" key="5">
    <source>
        <dbReference type="EMBL" id="KGQ71368.1"/>
    </source>
</evidence>
<proteinExistence type="predicted"/>
<dbReference type="CDD" id="cd04194">
    <property type="entry name" value="GT8_A4GalT_like"/>
    <property type="match status" value="1"/>
</dbReference>
<protein>
    <submittedName>
        <fullName evidence="5">Glycosyl transferase</fullName>
    </submittedName>
</protein>
<comment type="caution">
    <text evidence="5">The sequence shown here is derived from an EMBL/GenBank/DDBJ whole genome shotgun (WGS) entry which is preliminary data.</text>
</comment>
<dbReference type="EMBL" id="JSUM01000002">
    <property type="protein sequence ID" value="KGQ71368.1"/>
    <property type="molecule type" value="Genomic_DNA"/>
</dbReference>
<evidence type="ECO:0000259" key="4">
    <source>
        <dbReference type="Pfam" id="PF14393"/>
    </source>
</evidence>
<sequence length="619" mass="73559">MDNLISLYSVYHKPSHIIRNNYIKPIQVGNQSDIPGICFRDNRGDNISDRNATFCELTAQYWAWKNDLVSDYIGIMHYRRYFDFNSQEDRDLNIYGLLEENEFTLDFVKKYGLSESNIRMQVEPFDIILPFEWDVKAAGWKNIKHNYITSEFHHERDLDAVRRVIQDLYPEYIPYFDKVMNQNMGVTTNMFIMKRRLHDEYSDWLFDILFELEKRIDISSYDMQEKRVFGYLSERLLNIWLYKKVIDEKNLKINYLRRVFVHDTTAKKWCTNLPNTSKKIVSIVIASDNNYVAHLGSLISSIQSNISKAFFLDLIILDGGISEHNRFLLSKMLVKDAEIQFLDLKSEFSSQSVHMHFSKATFYRLILERLIQDREKVLYIDCDTIVLGDLSELFFTDLEDKAIGAVFDYIMHHFCQTGVPSISTIGSIKSKEYLQHYVGLKDNWDKYFQAGVILFDLDKLRKLDLSEVMMKSLMDKKYWFLDQDILNKYFLGNVKYLEPKWNVVNCGDEVRNGLSDRQLKELDGAILNPKIIHYAGYETKPWNNINAKFNEFYFYYLRTTFWYESVMFSQKSNSQENNIMINVPSKSLKWKVSRKIWKKMPSFMKVRLNKLKEYLKNKL</sequence>
<gene>
    <name evidence="5" type="ORF">OA57_00815</name>
</gene>
<keyword evidence="3" id="KW-0479">Metal-binding</keyword>
<name>A0A0A3APM3_9PAST</name>
<dbReference type="OrthoDB" id="9807549at2"/>
<evidence type="ECO:0000313" key="6">
    <source>
        <dbReference type="Proteomes" id="UP000030380"/>
    </source>
</evidence>
<dbReference type="Gene3D" id="3.90.550.10">
    <property type="entry name" value="Spore Coat Polysaccharide Biosynthesis Protein SpsA, Chain A"/>
    <property type="match status" value="1"/>
</dbReference>
<dbReference type="PANTHER" id="PTHR13778:SF47">
    <property type="entry name" value="LIPOPOLYSACCHARIDE 1,3-GALACTOSYLTRANSFERASE"/>
    <property type="match status" value="1"/>
</dbReference>
<reference evidence="5 6" key="1">
    <citation type="submission" date="2014-11" db="EMBL/GenBank/DDBJ databases">
        <title>Draft genome sequence of Chelonobacter oris 1662T, associated with respiratory disease in Hermann's Tortoises.</title>
        <authorList>
            <person name="Kudirkiene E."/>
            <person name="Hansen M.J."/>
            <person name="Bojesen A.M."/>
        </authorList>
    </citation>
    <scope>NUCLEOTIDE SEQUENCE [LARGE SCALE GENOMIC DNA]</scope>
    <source>
        <strain evidence="5 6">1662</strain>
    </source>
</reference>
<evidence type="ECO:0000256" key="2">
    <source>
        <dbReference type="ARBA" id="ARBA00022679"/>
    </source>
</evidence>
<keyword evidence="1" id="KW-0328">Glycosyltransferase</keyword>
<dbReference type="InterPro" id="IPR002495">
    <property type="entry name" value="Glyco_trans_8"/>
</dbReference>
<dbReference type="PANTHER" id="PTHR13778">
    <property type="entry name" value="GLYCOSYLTRANSFERASE 8 DOMAIN-CONTAINING PROTEIN"/>
    <property type="match status" value="1"/>
</dbReference>
<dbReference type="Pfam" id="PF01501">
    <property type="entry name" value="Glyco_transf_8"/>
    <property type="match status" value="1"/>
</dbReference>
<dbReference type="AlphaFoldDB" id="A0A0A3APM3"/>
<dbReference type="STRING" id="505317.OA57_00815"/>
<evidence type="ECO:0000256" key="3">
    <source>
        <dbReference type="ARBA" id="ARBA00022723"/>
    </source>
</evidence>
<keyword evidence="2 5" id="KW-0808">Transferase</keyword>
<accession>A0A0A3APM3</accession>
<dbReference type="GO" id="GO:0046872">
    <property type="term" value="F:metal ion binding"/>
    <property type="evidence" value="ECO:0007669"/>
    <property type="project" value="UniProtKB-KW"/>
</dbReference>
<dbReference type="Pfam" id="PF14393">
    <property type="entry name" value="DUF4422"/>
    <property type="match status" value="1"/>
</dbReference>
<keyword evidence="6" id="KW-1185">Reference proteome</keyword>
<feature type="domain" description="DUF4422" evidence="4">
    <location>
        <begin position="7"/>
        <end position="244"/>
    </location>
</feature>
<dbReference type="Proteomes" id="UP000030380">
    <property type="component" value="Unassembled WGS sequence"/>
</dbReference>
<evidence type="ECO:0000256" key="1">
    <source>
        <dbReference type="ARBA" id="ARBA00022676"/>
    </source>
</evidence>
<organism evidence="5 6">
    <name type="scientific">Chelonobacter oris</name>
    <dbReference type="NCBI Taxonomy" id="505317"/>
    <lineage>
        <taxon>Bacteria</taxon>
        <taxon>Pseudomonadati</taxon>
        <taxon>Pseudomonadota</taxon>
        <taxon>Gammaproteobacteria</taxon>
        <taxon>Pasteurellales</taxon>
        <taxon>Pasteurellaceae</taxon>
        <taxon>Chelonobacter</taxon>
    </lineage>
</organism>
<dbReference type="GO" id="GO:0016757">
    <property type="term" value="F:glycosyltransferase activity"/>
    <property type="evidence" value="ECO:0007669"/>
    <property type="project" value="UniProtKB-KW"/>
</dbReference>